<dbReference type="PANTHER" id="PTHR44591">
    <property type="entry name" value="STRESS RESPONSE REGULATOR PROTEIN 1"/>
    <property type="match status" value="1"/>
</dbReference>
<proteinExistence type="predicted"/>
<reference evidence="5 6" key="1">
    <citation type="submission" date="2020-09" db="EMBL/GenBank/DDBJ databases">
        <title>Bacillus nautilus sp. nov., Chryseoglobus crepusculi sp. nov, and Psychrobacter noctis sp. nov., isolated from deep-sea sponges from the equatorial Atlantic.</title>
        <authorList>
            <person name="Stennett H.L."/>
            <person name="Williams S.E."/>
        </authorList>
    </citation>
    <scope>NUCLEOTIDE SEQUENCE [LARGE SCALE GENOMIC DNA]</scope>
    <source>
        <strain evidence="5 6">28M-24</strain>
    </source>
</reference>
<evidence type="ECO:0000313" key="6">
    <source>
        <dbReference type="Proteomes" id="UP000627521"/>
    </source>
</evidence>
<dbReference type="PROSITE" id="PS50110">
    <property type="entry name" value="RESPONSE_REGULATORY"/>
    <property type="match status" value="1"/>
</dbReference>
<dbReference type="Gene3D" id="3.40.50.2300">
    <property type="match status" value="1"/>
</dbReference>
<protein>
    <submittedName>
        <fullName evidence="5">Response regulator</fullName>
    </submittedName>
</protein>
<keyword evidence="6" id="KW-1185">Reference proteome</keyword>
<feature type="modified residue" description="4-aspartylphosphate" evidence="3">
    <location>
        <position position="63"/>
    </location>
</feature>
<dbReference type="InterPro" id="IPR050595">
    <property type="entry name" value="Bact_response_regulator"/>
</dbReference>
<keyword evidence="2" id="KW-0902">Two-component regulatory system</keyword>
<comment type="caution">
    <text evidence="5">The sequence shown here is derived from an EMBL/GenBank/DDBJ whole genome shotgun (WGS) entry which is preliminary data.</text>
</comment>
<dbReference type="SUPFAM" id="SSF52172">
    <property type="entry name" value="CheY-like"/>
    <property type="match status" value="1"/>
</dbReference>
<feature type="domain" description="Response regulatory" evidence="4">
    <location>
        <begin position="6"/>
        <end position="131"/>
    </location>
</feature>
<accession>A0ABR8LV84</accession>
<dbReference type="InterPro" id="IPR011006">
    <property type="entry name" value="CheY-like_superfamily"/>
</dbReference>
<keyword evidence="1 3" id="KW-0597">Phosphoprotein</keyword>
<dbReference type="EMBL" id="JACXXH010000006">
    <property type="protein sequence ID" value="MBD3864088.1"/>
    <property type="molecule type" value="Genomic_DNA"/>
</dbReference>
<dbReference type="SMART" id="SM00448">
    <property type="entry name" value="REC"/>
    <property type="match status" value="1"/>
</dbReference>
<evidence type="ECO:0000313" key="5">
    <source>
        <dbReference type="EMBL" id="MBD3864088.1"/>
    </source>
</evidence>
<dbReference type="InterPro" id="IPR001789">
    <property type="entry name" value="Sig_transdc_resp-reg_receiver"/>
</dbReference>
<gene>
    <name evidence="5" type="ORF">IEG06_11555</name>
</gene>
<sequence>MKQIESACLIDDDHIFIFAAKKILLATDICQNFTIYNNGADAIEGLSEIIKTGKNVPDLILLDINMPIMDGWQFLDEFIKIKYPKKVTLYIVSSSIDPVDIKKAKEYEAITDFIIKPITRKNLINMVATVFDKEQD</sequence>
<evidence type="ECO:0000259" key="4">
    <source>
        <dbReference type="PROSITE" id="PS50110"/>
    </source>
</evidence>
<evidence type="ECO:0000256" key="1">
    <source>
        <dbReference type="ARBA" id="ARBA00022553"/>
    </source>
</evidence>
<dbReference type="PANTHER" id="PTHR44591:SF14">
    <property type="entry name" value="PROTEIN PILG"/>
    <property type="match status" value="1"/>
</dbReference>
<dbReference type="Pfam" id="PF00072">
    <property type="entry name" value="Response_reg"/>
    <property type="match status" value="1"/>
</dbReference>
<dbReference type="RefSeq" id="WP_191100226.1">
    <property type="nucleotide sequence ID" value="NZ_CAXBHU010000005.1"/>
</dbReference>
<dbReference type="Proteomes" id="UP000627521">
    <property type="component" value="Unassembled WGS sequence"/>
</dbReference>
<name>A0ABR8LV84_9FLAO</name>
<organism evidence="5 6">
    <name type="scientific">Olleya marilimosa</name>
    <dbReference type="NCBI Taxonomy" id="272164"/>
    <lineage>
        <taxon>Bacteria</taxon>
        <taxon>Pseudomonadati</taxon>
        <taxon>Bacteroidota</taxon>
        <taxon>Flavobacteriia</taxon>
        <taxon>Flavobacteriales</taxon>
        <taxon>Flavobacteriaceae</taxon>
    </lineage>
</organism>
<evidence type="ECO:0000256" key="3">
    <source>
        <dbReference type="PROSITE-ProRule" id="PRU00169"/>
    </source>
</evidence>
<evidence type="ECO:0000256" key="2">
    <source>
        <dbReference type="ARBA" id="ARBA00023012"/>
    </source>
</evidence>